<keyword evidence="15 24" id="KW-1133">Transmembrane helix</keyword>
<evidence type="ECO:0000256" key="23">
    <source>
        <dbReference type="PIRSR" id="PIRSR600829-4"/>
    </source>
</evidence>
<feature type="binding site" evidence="22">
    <location>
        <position position="33"/>
    </location>
    <ligand>
        <name>ATP</name>
        <dbReference type="ChEBI" id="CHEBI:30616"/>
    </ligand>
</feature>
<keyword evidence="18" id="KW-0594">Phospholipid biosynthesis</keyword>
<evidence type="ECO:0000313" key="25">
    <source>
        <dbReference type="EMBL" id="TRL35351.1"/>
    </source>
</evidence>
<evidence type="ECO:0000256" key="4">
    <source>
        <dbReference type="ARBA" id="ARBA00017575"/>
    </source>
</evidence>
<organism evidence="25 26">
    <name type="scientific">Rhizobium straminoryzae</name>
    <dbReference type="NCBI Taxonomy" id="1387186"/>
    <lineage>
        <taxon>Bacteria</taxon>
        <taxon>Pseudomonadati</taxon>
        <taxon>Pseudomonadota</taxon>
        <taxon>Alphaproteobacteria</taxon>
        <taxon>Hyphomicrobiales</taxon>
        <taxon>Rhizobiaceae</taxon>
        <taxon>Rhizobium/Agrobacterium group</taxon>
        <taxon>Rhizobium</taxon>
    </lineage>
</organism>
<sequence length="131" mass="14380">MSETVHHQKQRGLGHVFAAASYSLGGARRLWGETAFRHELLVYAILNIAYLAIGASFFIFFAGLILFLVLVAMEALNTAVEEIVDRISPEFSVVARHAKDLGSFAVFCLLLANGALFFYALYLAFLAPLPV</sequence>
<protein>
    <recommendedName>
        <fullName evidence="4 24">Diacylglycerol kinase</fullName>
        <ecNumber evidence="3 24">2.7.1.107</ecNumber>
    </recommendedName>
</protein>
<proteinExistence type="inferred from homology"/>
<dbReference type="Gene3D" id="1.10.287.3610">
    <property type="match status" value="1"/>
</dbReference>
<feature type="binding site" evidence="23">
    <location>
        <position position="33"/>
    </location>
    <ligand>
        <name>a divalent metal cation</name>
        <dbReference type="ChEBI" id="CHEBI:60240"/>
    </ligand>
</feature>
<keyword evidence="5" id="KW-1003">Cell membrane</keyword>
<keyword evidence="8 24" id="KW-0808">Transferase</keyword>
<evidence type="ECO:0000256" key="22">
    <source>
        <dbReference type="PIRSR" id="PIRSR600829-3"/>
    </source>
</evidence>
<evidence type="ECO:0000256" key="19">
    <source>
        <dbReference type="ARBA" id="ARBA00023264"/>
    </source>
</evidence>
<evidence type="ECO:0000256" key="3">
    <source>
        <dbReference type="ARBA" id="ARBA00012133"/>
    </source>
</evidence>
<keyword evidence="14 23" id="KW-0460">Magnesium</keyword>
<comment type="similarity">
    <text evidence="2 24">Belongs to the bacterial diacylglycerol kinase family.</text>
</comment>
<dbReference type="Pfam" id="PF01219">
    <property type="entry name" value="DAGK_prokar"/>
    <property type="match status" value="1"/>
</dbReference>
<accession>A0A549T0E2</accession>
<reference evidence="25 26" key="1">
    <citation type="submission" date="2019-07" db="EMBL/GenBank/DDBJ databases">
        <title>Ln-dependent methylotrophs.</title>
        <authorList>
            <person name="Tani A."/>
        </authorList>
    </citation>
    <scope>NUCLEOTIDE SEQUENCE [LARGE SCALE GENOMIC DNA]</scope>
    <source>
        <strain evidence="25 26">SM12</strain>
    </source>
</reference>
<dbReference type="EC" id="2.7.1.107" evidence="3 24"/>
<evidence type="ECO:0000256" key="5">
    <source>
        <dbReference type="ARBA" id="ARBA00022475"/>
    </source>
</evidence>
<evidence type="ECO:0000256" key="1">
    <source>
        <dbReference type="ARBA" id="ARBA00004429"/>
    </source>
</evidence>
<evidence type="ECO:0000256" key="12">
    <source>
        <dbReference type="ARBA" id="ARBA00022777"/>
    </source>
</evidence>
<keyword evidence="17 24" id="KW-0472">Membrane</keyword>
<keyword evidence="16 24" id="KW-0443">Lipid metabolism</keyword>
<comment type="caution">
    <text evidence="25">The sequence shown here is derived from an EMBL/GenBank/DDBJ whole genome shotgun (WGS) entry which is preliminary data.</text>
</comment>
<dbReference type="PANTHER" id="PTHR34299">
    <property type="entry name" value="DIACYLGLYCEROL KINASE"/>
    <property type="match status" value="1"/>
</dbReference>
<dbReference type="PANTHER" id="PTHR34299:SF1">
    <property type="entry name" value="DIACYLGLYCEROL KINASE"/>
    <property type="match status" value="1"/>
</dbReference>
<evidence type="ECO:0000256" key="16">
    <source>
        <dbReference type="ARBA" id="ARBA00023098"/>
    </source>
</evidence>
<dbReference type="GO" id="GO:0046872">
    <property type="term" value="F:metal ion binding"/>
    <property type="evidence" value="ECO:0007669"/>
    <property type="project" value="UniProtKB-KW"/>
</dbReference>
<dbReference type="GO" id="GO:0005886">
    <property type="term" value="C:plasma membrane"/>
    <property type="evidence" value="ECO:0007669"/>
    <property type="project" value="UniProtKB-SubCell"/>
</dbReference>
<dbReference type="GO" id="GO:0005524">
    <property type="term" value="F:ATP binding"/>
    <property type="evidence" value="ECO:0007669"/>
    <property type="project" value="UniProtKB-KW"/>
</dbReference>
<dbReference type="InterPro" id="IPR036945">
    <property type="entry name" value="DAGK_sf"/>
</dbReference>
<feature type="transmembrane region" description="Helical" evidence="24">
    <location>
        <begin position="12"/>
        <end position="31"/>
    </location>
</feature>
<feature type="binding site" evidence="22">
    <location>
        <position position="81"/>
    </location>
    <ligand>
        <name>ATP</name>
        <dbReference type="ChEBI" id="CHEBI:30616"/>
    </ligand>
</feature>
<evidence type="ECO:0000256" key="13">
    <source>
        <dbReference type="ARBA" id="ARBA00022840"/>
    </source>
</evidence>
<dbReference type="RefSeq" id="WP_143127051.1">
    <property type="nucleotide sequence ID" value="NZ_VJMG01000066.1"/>
</dbReference>
<feature type="binding site" evidence="21">
    <location>
        <position position="103"/>
    </location>
    <ligand>
        <name>substrate</name>
    </ligand>
</feature>
<keyword evidence="6" id="KW-0444">Lipid biosynthesis</keyword>
<keyword evidence="11 22" id="KW-0547">Nucleotide-binding</keyword>
<evidence type="ECO:0000256" key="20">
    <source>
        <dbReference type="PIRSR" id="PIRSR600829-1"/>
    </source>
</evidence>
<evidence type="ECO:0000256" key="10">
    <source>
        <dbReference type="ARBA" id="ARBA00022723"/>
    </source>
</evidence>
<feature type="transmembrane region" description="Helical" evidence="24">
    <location>
        <begin position="104"/>
        <end position="125"/>
    </location>
</feature>
<keyword evidence="12 24" id="KW-0418">Kinase</keyword>
<feature type="binding site" evidence="21">
    <location>
        <begin position="35"/>
        <end position="39"/>
    </location>
    <ligand>
        <name>substrate</name>
    </ligand>
</feature>
<dbReference type="GO" id="GO:0006654">
    <property type="term" value="P:phosphatidic acid biosynthetic process"/>
    <property type="evidence" value="ECO:0007669"/>
    <property type="project" value="InterPro"/>
</dbReference>
<keyword evidence="26" id="KW-1185">Reference proteome</keyword>
<comment type="subcellular location">
    <subcellularLocation>
        <location evidence="1 24">Cell inner membrane</location>
        <topology evidence="1 24">Multi-pass membrane protein</topology>
    </subcellularLocation>
</comment>
<evidence type="ECO:0000256" key="2">
    <source>
        <dbReference type="ARBA" id="ARBA00005967"/>
    </source>
</evidence>
<evidence type="ECO:0000256" key="8">
    <source>
        <dbReference type="ARBA" id="ARBA00022679"/>
    </source>
</evidence>
<dbReference type="InterPro" id="IPR000829">
    <property type="entry name" value="DAGK"/>
</dbReference>
<evidence type="ECO:0000256" key="18">
    <source>
        <dbReference type="ARBA" id="ARBA00023209"/>
    </source>
</evidence>
<evidence type="ECO:0000256" key="6">
    <source>
        <dbReference type="ARBA" id="ARBA00022516"/>
    </source>
</evidence>
<dbReference type="Proteomes" id="UP000316801">
    <property type="component" value="Unassembled WGS sequence"/>
</dbReference>
<evidence type="ECO:0000313" key="26">
    <source>
        <dbReference type="Proteomes" id="UP000316801"/>
    </source>
</evidence>
<comment type="catalytic activity">
    <reaction evidence="24">
        <text>a 1,2-diacyl-sn-glycerol + ATP = a 1,2-diacyl-sn-glycero-3-phosphate + ADP + H(+)</text>
        <dbReference type="Rhea" id="RHEA:10272"/>
        <dbReference type="ChEBI" id="CHEBI:15378"/>
        <dbReference type="ChEBI" id="CHEBI:17815"/>
        <dbReference type="ChEBI" id="CHEBI:30616"/>
        <dbReference type="ChEBI" id="CHEBI:58608"/>
        <dbReference type="ChEBI" id="CHEBI:456216"/>
        <dbReference type="EC" id="2.7.1.107"/>
    </reaction>
</comment>
<dbReference type="EMBL" id="VJMG01000066">
    <property type="protein sequence ID" value="TRL35351.1"/>
    <property type="molecule type" value="Genomic_DNA"/>
</dbReference>
<keyword evidence="19 24" id="KW-1208">Phospholipid metabolism</keyword>
<comment type="cofactor">
    <cofactor evidence="23">
        <name>Mg(2+)</name>
        <dbReference type="ChEBI" id="CHEBI:18420"/>
    </cofactor>
    <text evidence="23">Mn(2+), Zn(2+), Cd(2+) and Co(2+) support activity to lesser extents.</text>
</comment>
<feature type="binding site" evidence="22">
    <location>
        <position position="22"/>
    </location>
    <ligand>
        <name>ATP</name>
        <dbReference type="ChEBI" id="CHEBI:30616"/>
    </ligand>
</feature>
<feature type="active site" description="Proton acceptor" evidence="20">
    <location>
        <position position="74"/>
    </location>
</feature>
<feature type="binding site" evidence="21">
    <location>
        <position position="74"/>
    </location>
    <ligand>
        <name>substrate</name>
    </ligand>
</feature>
<evidence type="ECO:0000256" key="14">
    <source>
        <dbReference type="ARBA" id="ARBA00022842"/>
    </source>
</evidence>
<keyword evidence="13 22" id="KW-0067">ATP-binding</keyword>
<dbReference type="CDD" id="cd14264">
    <property type="entry name" value="DAGK_IM"/>
    <property type="match status" value="1"/>
</dbReference>
<feature type="binding site" evidence="23">
    <location>
        <position position="81"/>
    </location>
    <ligand>
        <name>a divalent metal cation</name>
        <dbReference type="ChEBI" id="CHEBI:60240"/>
    </ligand>
</feature>
<keyword evidence="9 24" id="KW-0812">Transmembrane</keyword>
<evidence type="ECO:0000256" key="7">
    <source>
        <dbReference type="ARBA" id="ARBA00022519"/>
    </source>
</evidence>
<keyword evidence="10 23" id="KW-0479">Metal-binding</keyword>
<feature type="binding site" evidence="22">
    <location>
        <begin position="99"/>
        <end position="100"/>
    </location>
    <ligand>
        <name>ATP</name>
        <dbReference type="ChEBI" id="CHEBI:30616"/>
    </ligand>
</feature>
<dbReference type="InterPro" id="IPR033718">
    <property type="entry name" value="DAGK_prok"/>
</dbReference>
<gene>
    <name evidence="25" type="ORF">FNA46_20385</name>
</gene>
<name>A0A549T0E2_9HYPH</name>
<keyword evidence="7 24" id="KW-0997">Cell inner membrane</keyword>
<comment type="function">
    <text evidence="24">Catalyzes the ATP-dependent phosphorylation of sn-l,2-diacylglycerol (DAG) to phosphatidic acid. Involved in the recycling of diacylglycerol produced as a by-product during membrane-derived oligosaccharide (MDO) biosynthesis.</text>
</comment>
<feature type="transmembrane region" description="Helical" evidence="24">
    <location>
        <begin position="43"/>
        <end position="71"/>
    </location>
</feature>
<evidence type="ECO:0000256" key="9">
    <source>
        <dbReference type="ARBA" id="ARBA00022692"/>
    </source>
</evidence>
<dbReference type="PROSITE" id="PS01069">
    <property type="entry name" value="DAGK_PROKAR"/>
    <property type="match status" value="1"/>
</dbReference>
<evidence type="ECO:0000256" key="21">
    <source>
        <dbReference type="PIRSR" id="PIRSR600829-2"/>
    </source>
</evidence>
<evidence type="ECO:0000256" key="15">
    <source>
        <dbReference type="ARBA" id="ARBA00022989"/>
    </source>
</evidence>
<dbReference type="GO" id="GO:0004143">
    <property type="term" value="F:ATP-dependent diacylglycerol kinase activity"/>
    <property type="evidence" value="ECO:0007669"/>
    <property type="project" value="UniProtKB-EC"/>
</dbReference>
<evidence type="ECO:0000256" key="17">
    <source>
        <dbReference type="ARBA" id="ARBA00023136"/>
    </source>
</evidence>
<evidence type="ECO:0000256" key="24">
    <source>
        <dbReference type="RuleBase" id="RU363065"/>
    </source>
</evidence>
<dbReference type="AlphaFoldDB" id="A0A549T0E2"/>
<evidence type="ECO:0000256" key="11">
    <source>
        <dbReference type="ARBA" id="ARBA00022741"/>
    </source>
</evidence>